<dbReference type="InterPro" id="IPR035976">
    <property type="entry name" value="Sushi/SCR/CCP_sf"/>
</dbReference>
<evidence type="ECO:0000259" key="13">
    <source>
        <dbReference type="PROSITE" id="PS50923"/>
    </source>
</evidence>
<evidence type="ECO:0000256" key="2">
    <source>
        <dbReference type="ARBA" id="ARBA00022525"/>
    </source>
</evidence>
<keyword evidence="15" id="KW-1185">Reference proteome</keyword>
<evidence type="ECO:0000256" key="8">
    <source>
        <dbReference type="ARBA" id="ARBA00023157"/>
    </source>
</evidence>
<dbReference type="InterPro" id="IPR018114">
    <property type="entry name" value="TRYPSIN_HIS"/>
</dbReference>
<dbReference type="InterPro" id="IPR001254">
    <property type="entry name" value="Trypsin_dom"/>
</dbReference>
<organism evidence="14">
    <name type="scientific">Darwinula stevensoni</name>
    <dbReference type="NCBI Taxonomy" id="69355"/>
    <lineage>
        <taxon>Eukaryota</taxon>
        <taxon>Metazoa</taxon>
        <taxon>Ecdysozoa</taxon>
        <taxon>Arthropoda</taxon>
        <taxon>Crustacea</taxon>
        <taxon>Oligostraca</taxon>
        <taxon>Ostracoda</taxon>
        <taxon>Podocopa</taxon>
        <taxon>Podocopida</taxon>
        <taxon>Darwinulocopina</taxon>
        <taxon>Darwinuloidea</taxon>
        <taxon>Darwinulidae</taxon>
        <taxon>Darwinula</taxon>
    </lineage>
</organism>
<dbReference type="Gene3D" id="2.10.70.10">
    <property type="entry name" value="Complement Module, domain 1"/>
    <property type="match status" value="1"/>
</dbReference>
<keyword evidence="8" id="KW-1015">Disulfide bond</keyword>
<dbReference type="SUPFAM" id="SSF50494">
    <property type="entry name" value="Trypsin-like serine proteases"/>
    <property type="match status" value="1"/>
</dbReference>
<accession>A0A7R8X5G6</accession>
<evidence type="ECO:0000313" key="15">
    <source>
        <dbReference type="Proteomes" id="UP000677054"/>
    </source>
</evidence>
<dbReference type="SUPFAM" id="SSF57535">
    <property type="entry name" value="Complement control module/SCR domain"/>
    <property type="match status" value="1"/>
</dbReference>
<dbReference type="PROSITE" id="PS50240">
    <property type="entry name" value="TRYPSIN_DOM"/>
    <property type="match status" value="1"/>
</dbReference>
<dbReference type="SMART" id="SM00032">
    <property type="entry name" value="CCP"/>
    <property type="match status" value="1"/>
</dbReference>
<protein>
    <recommendedName>
        <fullName evidence="16">Limulus clotting factor C</fullName>
    </recommendedName>
</protein>
<dbReference type="AlphaFoldDB" id="A0A7R8X5G6"/>
<feature type="domain" description="Peptidase S1" evidence="12">
    <location>
        <begin position="123"/>
        <end position="390"/>
    </location>
</feature>
<dbReference type="InterPro" id="IPR043504">
    <property type="entry name" value="Peptidase_S1_PA_chymotrypsin"/>
</dbReference>
<keyword evidence="4" id="KW-0732">Signal</keyword>
<evidence type="ECO:0000259" key="12">
    <source>
        <dbReference type="PROSITE" id="PS50240"/>
    </source>
</evidence>
<dbReference type="EMBL" id="CAJPEV010000378">
    <property type="protein sequence ID" value="CAG0884647.1"/>
    <property type="molecule type" value="Genomic_DNA"/>
</dbReference>
<comment type="caution">
    <text evidence="10">Lacks conserved residue(s) required for the propagation of feature annotation.</text>
</comment>
<dbReference type="CDD" id="cd00033">
    <property type="entry name" value="CCP"/>
    <property type="match status" value="1"/>
</dbReference>
<evidence type="ECO:0000256" key="5">
    <source>
        <dbReference type="ARBA" id="ARBA00022801"/>
    </source>
</evidence>
<dbReference type="InterPro" id="IPR009003">
    <property type="entry name" value="Peptidase_S1_PA"/>
</dbReference>
<dbReference type="SMART" id="SM00020">
    <property type="entry name" value="Tryp_SPc"/>
    <property type="match status" value="1"/>
</dbReference>
<evidence type="ECO:0000256" key="9">
    <source>
        <dbReference type="ARBA" id="ARBA00024195"/>
    </source>
</evidence>
<dbReference type="InterPro" id="IPR001314">
    <property type="entry name" value="Peptidase_S1A"/>
</dbReference>
<dbReference type="PRINTS" id="PR00722">
    <property type="entry name" value="CHYMOTRYPSIN"/>
</dbReference>
<gene>
    <name evidence="14" type="ORF">DSTB1V02_LOCUS3099</name>
</gene>
<dbReference type="Proteomes" id="UP000677054">
    <property type="component" value="Unassembled WGS sequence"/>
</dbReference>
<name>A0A7R8X5G6_9CRUS</name>
<keyword evidence="2" id="KW-0964">Secreted</keyword>
<reference evidence="14" key="1">
    <citation type="submission" date="2020-11" db="EMBL/GenBank/DDBJ databases">
        <authorList>
            <person name="Tran Van P."/>
        </authorList>
    </citation>
    <scope>NUCLEOTIDE SEQUENCE</scope>
</reference>
<dbReference type="InterPro" id="IPR051487">
    <property type="entry name" value="Ser/Thr_Proteases_Immune/Dev"/>
</dbReference>
<evidence type="ECO:0000256" key="7">
    <source>
        <dbReference type="ARBA" id="ARBA00023145"/>
    </source>
</evidence>
<dbReference type="FunFam" id="2.40.10.10:FF:000146">
    <property type="entry name" value="Serine protease 53"/>
    <property type="match status" value="1"/>
</dbReference>
<proteinExistence type="inferred from homology"/>
<comment type="similarity">
    <text evidence="9">Belongs to the peptidase S1 family. CLIP subfamily.</text>
</comment>
<dbReference type="GO" id="GO:0004252">
    <property type="term" value="F:serine-type endopeptidase activity"/>
    <property type="evidence" value="ECO:0007669"/>
    <property type="project" value="InterPro"/>
</dbReference>
<dbReference type="Pfam" id="PF00084">
    <property type="entry name" value="Sushi"/>
    <property type="match status" value="1"/>
</dbReference>
<evidence type="ECO:0000313" key="14">
    <source>
        <dbReference type="EMBL" id="CAD7243166.1"/>
    </source>
</evidence>
<sequence>MVKDTGTSIAMDWLAAMQLTNSGGQSARGDEIRCGRLLDAKHGSFRIVSCGSPYRVIGVRNKTECVKDGKYVIGSVVMYSCKQYYDLKGPRFRTCTKRGQWKPLHTPFCEPICGRKVHQQPLLAGGEPSDIGEWPWQAAVYDAKKDDLLCGGALIREQWVLTAAHCVTVPYSLTVRQPKEFKVHLGKHYRDISKDDEFVQIKQVSHIIVHEEFNWQNFDADIALLKLGKPSVLTSRVQLVCLPSQDHLSQFPTEDRMKGWVAGWGLNASDLFTAVLTEVQLPVMSNLECRQDVTRLTGDSKLTDTLNSNMFCAGHDKDTPVEDYQTVCPGDSGSPLVVLSPVSDGNSWTVFGIVSHYFSNRQMCSMRLPGQFGVFTRVSRFIRWIEMALWNVISSPSPFISNAPSSYKSPNVNASSLCPHLEESDESSTCPNSFLRDSECQRNSRETGEKTRNATCRLCGPYFGDDINAPGPSWNFFYDSALIPDGYVFAMATNDEIRFLRKLNGSWTFPAASSACEADGRGHLVADDRGRAWHDRIVLHMGSEDTWLGADDRDEDGAFTWVEGRFLFT</sequence>
<dbReference type="Gene3D" id="2.40.10.10">
    <property type="entry name" value="Trypsin-like serine proteases"/>
    <property type="match status" value="3"/>
</dbReference>
<dbReference type="CDD" id="cd00190">
    <property type="entry name" value="Tryp_SPc"/>
    <property type="match status" value="1"/>
</dbReference>
<dbReference type="PANTHER" id="PTHR24256">
    <property type="entry name" value="TRYPTASE-RELATED"/>
    <property type="match status" value="1"/>
</dbReference>
<evidence type="ECO:0000256" key="1">
    <source>
        <dbReference type="ARBA" id="ARBA00004613"/>
    </source>
</evidence>
<dbReference type="EMBL" id="LR899895">
    <property type="protein sequence ID" value="CAD7243166.1"/>
    <property type="molecule type" value="Genomic_DNA"/>
</dbReference>
<evidence type="ECO:0000256" key="6">
    <source>
        <dbReference type="ARBA" id="ARBA00022825"/>
    </source>
</evidence>
<evidence type="ECO:0000256" key="3">
    <source>
        <dbReference type="ARBA" id="ARBA00022670"/>
    </source>
</evidence>
<evidence type="ECO:0000256" key="10">
    <source>
        <dbReference type="PROSITE-ProRule" id="PRU00302"/>
    </source>
</evidence>
<dbReference type="GO" id="GO:0005576">
    <property type="term" value="C:extracellular region"/>
    <property type="evidence" value="ECO:0007669"/>
    <property type="project" value="UniProtKB-SubCell"/>
</dbReference>
<feature type="domain" description="Sushi" evidence="13">
    <location>
        <begin position="48"/>
        <end position="111"/>
    </location>
</feature>
<keyword evidence="7" id="KW-0865">Zymogen</keyword>
<dbReference type="OrthoDB" id="6420457at2759"/>
<evidence type="ECO:0000256" key="4">
    <source>
        <dbReference type="ARBA" id="ARBA00022729"/>
    </source>
</evidence>
<keyword evidence="3 11" id="KW-0645">Protease</keyword>
<evidence type="ECO:0008006" key="16">
    <source>
        <dbReference type="Google" id="ProtNLM"/>
    </source>
</evidence>
<dbReference type="PROSITE" id="PS00135">
    <property type="entry name" value="TRYPSIN_SER"/>
    <property type="match status" value="1"/>
</dbReference>
<dbReference type="GO" id="GO:0006508">
    <property type="term" value="P:proteolysis"/>
    <property type="evidence" value="ECO:0007669"/>
    <property type="project" value="UniProtKB-KW"/>
</dbReference>
<dbReference type="Pfam" id="PF00089">
    <property type="entry name" value="Trypsin"/>
    <property type="match status" value="1"/>
</dbReference>
<dbReference type="InterPro" id="IPR033116">
    <property type="entry name" value="TRYPSIN_SER"/>
</dbReference>
<comment type="subcellular location">
    <subcellularLocation>
        <location evidence="1">Secreted</location>
    </subcellularLocation>
</comment>
<dbReference type="PROSITE" id="PS50923">
    <property type="entry name" value="SUSHI"/>
    <property type="match status" value="1"/>
</dbReference>
<keyword evidence="5 11" id="KW-0378">Hydrolase</keyword>
<dbReference type="PROSITE" id="PS00134">
    <property type="entry name" value="TRYPSIN_HIS"/>
    <property type="match status" value="1"/>
</dbReference>
<evidence type="ECO:0000256" key="11">
    <source>
        <dbReference type="RuleBase" id="RU363034"/>
    </source>
</evidence>
<keyword evidence="10" id="KW-0768">Sushi</keyword>
<dbReference type="InterPro" id="IPR000436">
    <property type="entry name" value="Sushi_SCR_CCP_dom"/>
</dbReference>
<keyword evidence="6 11" id="KW-0720">Serine protease</keyword>